<proteinExistence type="predicted"/>
<reference evidence="2 4" key="1">
    <citation type="submission" date="2020-01" db="EMBL/GenBank/DDBJ databases">
        <title>the WGS Modestobacter muralis CPCC 204518.</title>
        <authorList>
            <person name="Jiang Z."/>
        </authorList>
    </citation>
    <scope>NUCLEOTIDE SEQUENCE [LARGE SCALE GENOMIC DNA]</scope>
    <source>
        <strain evidence="2 4">DSM 100205</strain>
    </source>
</reference>
<dbReference type="InterPro" id="IPR032584">
    <property type="entry name" value="DUF4913"/>
</dbReference>
<dbReference type="Pfam" id="PF16259">
    <property type="entry name" value="DUF4913"/>
    <property type="match status" value="1"/>
</dbReference>
<dbReference type="AlphaFoldDB" id="A0A6P0HDQ8"/>
<organism evidence="3 5">
    <name type="scientific">Modestobacter muralis</name>
    <dbReference type="NCBI Taxonomy" id="1608614"/>
    <lineage>
        <taxon>Bacteria</taxon>
        <taxon>Bacillati</taxon>
        <taxon>Actinomycetota</taxon>
        <taxon>Actinomycetes</taxon>
        <taxon>Geodermatophilales</taxon>
        <taxon>Geodermatophilaceae</taxon>
        <taxon>Modestobacter</taxon>
    </lineage>
</organism>
<feature type="region of interest" description="Disordered" evidence="1">
    <location>
        <begin position="86"/>
        <end position="111"/>
    </location>
</feature>
<reference evidence="3 5" key="2">
    <citation type="submission" date="2020-02" db="EMBL/GenBank/DDBJ databases">
        <title>The WGS of Modestobacter muralis DSM 100205.</title>
        <authorList>
            <person name="Jiang Z."/>
        </authorList>
    </citation>
    <scope>NUCLEOTIDE SEQUENCE [LARGE SCALE GENOMIC DNA]</scope>
    <source>
        <strain evidence="3 5">DSM 100205</strain>
    </source>
</reference>
<name>A0A6P0HDQ8_9ACTN</name>
<evidence type="ECO:0000313" key="5">
    <source>
        <dbReference type="Proteomes" id="UP000471152"/>
    </source>
</evidence>
<evidence type="ECO:0000313" key="2">
    <source>
        <dbReference type="EMBL" id="NEK96483.1"/>
    </source>
</evidence>
<dbReference type="Proteomes" id="UP000468828">
    <property type="component" value="Unassembled WGS sequence"/>
</dbReference>
<feature type="compositionally biased region" description="Basic and acidic residues" evidence="1">
    <location>
        <begin position="87"/>
        <end position="98"/>
    </location>
</feature>
<gene>
    <name evidence="3" type="ORF">G3R41_20975</name>
    <name evidence="2" type="ORF">GCU67_20260</name>
</gene>
<sequence length="111" mass="12983">MVYSSLDLFVAHLIAPTWCRPVDGRHLTWCPSWWKHPEAIMRLEALWRSWEHLRMDPATGLSVWMLDHADRHMRVLMDPELGPFKGCHPERGHGERLRPLPLEEPPAGLFT</sequence>
<dbReference type="Proteomes" id="UP000471152">
    <property type="component" value="Unassembled WGS sequence"/>
</dbReference>
<evidence type="ECO:0000313" key="4">
    <source>
        <dbReference type="Proteomes" id="UP000468828"/>
    </source>
</evidence>
<protein>
    <submittedName>
        <fullName evidence="3">DUF4913 domain-containing protein</fullName>
    </submittedName>
</protein>
<comment type="caution">
    <text evidence="3">The sequence shown here is derived from an EMBL/GenBank/DDBJ whole genome shotgun (WGS) entry which is preliminary data.</text>
</comment>
<keyword evidence="4" id="KW-1185">Reference proteome</keyword>
<dbReference type="EMBL" id="JAAGWB010000069">
    <property type="protein sequence ID" value="NEN53383.1"/>
    <property type="molecule type" value="Genomic_DNA"/>
</dbReference>
<dbReference type="EMBL" id="JAAGWH010000066">
    <property type="protein sequence ID" value="NEK96483.1"/>
    <property type="molecule type" value="Genomic_DNA"/>
</dbReference>
<evidence type="ECO:0000313" key="3">
    <source>
        <dbReference type="EMBL" id="NEN53383.1"/>
    </source>
</evidence>
<evidence type="ECO:0000256" key="1">
    <source>
        <dbReference type="SAM" id="MobiDB-lite"/>
    </source>
</evidence>
<accession>A0A6P0HDQ8</accession>